<name>A0ABS1MJA6_9ACTN</name>
<comment type="caution">
    <text evidence="1">The sequence shown here is derived from an EMBL/GenBank/DDBJ whole genome shotgun (WGS) entry which is preliminary data.</text>
</comment>
<reference evidence="1 2" key="1">
    <citation type="submission" date="2021-01" db="EMBL/GenBank/DDBJ databases">
        <title>WGS of actinomycetes isolated from Thailand.</title>
        <authorList>
            <person name="Thawai C."/>
        </authorList>
    </citation>
    <scope>NUCLEOTIDE SEQUENCE [LARGE SCALE GENOMIC DNA]</scope>
    <source>
        <strain evidence="1 2">CH9-7</strain>
    </source>
</reference>
<keyword evidence="2" id="KW-1185">Reference proteome</keyword>
<accession>A0ABS1MJA6</accession>
<evidence type="ECO:0000313" key="1">
    <source>
        <dbReference type="EMBL" id="MBL1088067.1"/>
    </source>
</evidence>
<dbReference type="RefSeq" id="WP_201801270.1">
    <property type="nucleotide sequence ID" value="NZ_JAERRI010000001.1"/>
</dbReference>
<evidence type="ECO:0000313" key="2">
    <source>
        <dbReference type="Proteomes" id="UP000629371"/>
    </source>
</evidence>
<proteinExistence type="predicted"/>
<organism evidence="1 2">
    <name type="scientific">Streptomyces siderophoricus</name>
    <dbReference type="NCBI Taxonomy" id="2802281"/>
    <lineage>
        <taxon>Bacteria</taxon>
        <taxon>Bacillati</taxon>
        <taxon>Actinomycetota</taxon>
        <taxon>Actinomycetes</taxon>
        <taxon>Kitasatosporales</taxon>
        <taxon>Streptomycetaceae</taxon>
        <taxon>Streptomyces</taxon>
    </lineage>
</organism>
<gene>
    <name evidence="1" type="ORF">JK360_01430</name>
</gene>
<dbReference type="EMBL" id="JAERRI010000001">
    <property type="protein sequence ID" value="MBL1088067.1"/>
    <property type="molecule type" value="Genomic_DNA"/>
</dbReference>
<sequence length="51" mass="5579">MRRAFATWVTCSVGDLLGGWLREAGQQQVAMFLGTAADRQDAYTRRCGGAE</sequence>
<evidence type="ECO:0008006" key="3">
    <source>
        <dbReference type="Google" id="ProtNLM"/>
    </source>
</evidence>
<dbReference type="Proteomes" id="UP000629371">
    <property type="component" value="Unassembled WGS sequence"/>
</dbReference>
<protein>
    <recommendedName>
        <fullName evidence="3">ADP-ribosylglycohydrolase family protein</fullName>
    </recommendedName>
</protein>